<name>A0A564G6H9_9HYPH</name>
<dbReference type="AlphaFoldDB" id="A0A564G6H9"/>
<organism evidence="8 9">
    <name type="scientific">Methylobacterium dankookense</name>
    <dbReference type="NCBI Taxonomy" id="560405"/>
    <lineage>
        <taxon>Bacteria</taxon>
        <taxon>Pseudomonadati</taxon>
        <taxon>Pseudomonadota</taxon>
        <taxon>Alphaproteobacteria</taxon>
        <taxon>Hyphomicrobiales</taxon>
        <taxon>Methylobacteriaceae</taxon>
        <taxon>Methylobacterium</taxon>
    </lineage>
</organism>
<keyword evidence="4 6" id="KW-0238">DNA-binding</keyword>
<dbReference type="PANTHER" id="PTHR33217">
    <property type="entry name" value="TRANSPOSASE FOR INSERTION SEQUENCE ELEMENT IS1081"/>
    <property type="match status" value="1"/>
</dbReference>
<dbReference type="EMBL" id="BPQI01000205">
    <property type="protein sequence ID" value="GJD59366.1"/>
    <property type="molecule type" value="Genomic_DNA"/>
</dbReference>
<comment type="function">
    <text evidence="1 6">Required for the transposition of the insertion element.</text>
</comment>
<accession>A0A564G6H9</accession>
<evidence type="ECO:0000256" key="3">
    <source>
        <dbReference type="ARBA" id="ARBA00022578"/>
    </source>
</evidence>
<dbReference type="GO" id="GO:0003677">
    <property type="term" value="F:DNA binding"/>
    <property type="evidence" value="ECO:0007669"/>
    <property type="project" value="UniProtKB-UniRule"/>
</dbReference>
<dbReference type="RefSeq" id="WP_144769401.1">
    <property type="nucleotide sequence ID" value="NZ_BPQI01000205.1"/>
</dbReference>
<evidence type="ECO:0000256" key="5">
    <source>
        <dbReference type="ARBA" id="ARBA00023172"/>
    </source>
</evidence>
<evidence type="ECO:0000313" key="7">
    <source>
        <dbReference type="EMBL" id="GJD59366.1"/>
    </source>
</evidence>
<evidence type="ECO:0000256" key="1">
    <source>
        <dbReference type="ARBA" id="ARBA00002190"/>
    </source>
</evidence>
<dbReference type="NCBIfam" id="NF033543">
    <property type="entry name" value="transpos_IS256"/>
    <property type="match status" value="1"/>
</dbReference>
<gene>
    <name evidence="7" type="ORF">IFDJLNFL_5294</name>
    <name evidence="8" type="ORF">MTDSW087_05920</name>
</gene>
<dbReference type="GO" id="GO:0006313">
    <property type="term" value="P:DNA transposition"/>
    <property type="evidence" value="ECO:0007669"/>
    <property type="project" value="UniProtKB-UniRule"/>
</dbReference>
<dbReference type="GO" id="GO:0004803">
    <property type="term" value="F:transposase activity"/>
    <property type="evidence" value="ECO:0007669"/>
    <property type="project" value="UniProtKB-UniRule"/>
</dbReference>
<evidence type="ECO:0000313" key="10">
    <source>
        <dbReference type="Proteomes" id="UP001055303"/>
    </source>
</evidence>
<sequence>MTDEMMALRGLMEKSADADLLREMIGFAAERLMELEVGGLTGAAHGEKSAERLVQRNGYRDRDWQTRAGTVELRIPKLRKGSYFPGFLEPRRMAEKALTAVIQEAYIQGISTRSVDDLVQAMGGTGVSKSQVSRLCQEIDERVGAFLDRPIEGEWPYLWIDATYVKVRQDGRIVSVAVIVAVGVNTDGRREVLGMDVGPSEAETFWTDFLRKLARRGLRGVKLVISDAHEGIKASVAKVMNATWQRCRVHFMRTVLAHAGRSGRRVVSAFIATAFAQDDADAARQQWRRVADQLRPKVPKLATLMDRAEPDVLAYMGFPAAHRIKLHSTNPLERLNGEIKRRTEVVGIFPNEAAITRLVGAILLEQNDEWAVQRSRYMTLESIAPIGDDPLVSLPTLAA</sequence>
<dbReference type="EMBL" id="CABFVH010000118">
    <property type="protein sequence ID" value="VUF16163.1"/>
    <property type="molecule type" value="Genomic_DNA"/>
</dbReference>
<proteinExistence type="inferred from homology"/>
<keyword evidence="6" id="KW-0814">Transposable element</keyword>
<keyword evidence="3 6" id="KW-0815">Transposition</keyword>
<protein>
    <recommendedName>
        <fullName evidence="6">Mutator family transposase</fullName>
    </recommendedName>
</protein>
<evidence type="ECO:0000256" key="2">
    <source>
        <dbReference type="ARBA" id="ARBA00010961"/>
    </source>
</evidence>
<dbReference type="OrthoDB" id="165209at2"/>
<evidence type="ECO:0000313" key="8">
    <source>
        <dbReference type="EMBL" id="VUF16163.1"/>
    </source>
</evidence>
<dbReference type="PANTHER" id="PTHR33217:SF7">
    <property type="entry name" value="TRANSPOSASE FOR INSERTION SEQUENCE ELEMENT IS1081"/>
    <property type="match status" value="1"/>
</dbReference>
<dbReference type="Pfam" id="PF00872">
    <property type="entry name" value="Transposase_mut"/>
    <property type="match status" value="1"/>
</dbReference>
<keyword evidence="5 6" id="KW-0233">DNA recombination</keyword>
<dbReference type="Proteomes" id="UP000401717">
    <property type="component" value="Unassembled WGS sequence"/>
</dbReference>
<reference evidence="7" key="3">
    <citation type="submission" date="2021-08" db="EMBL/GenBank/DDBJ databases">
        <authorList>
            <person name="Tani A."/>
            <person name="Ola A."/>
            <person name="Ogura Y."/>
            <person name="Katsura K."/>
            <person name="Hayashi T."/>
        </authorList>
    </citation>
    <scope>NUCLEOTIDE SEQUENCE</scope>
    <source>
        <strain evidence="7">DSM 22415</strain>
    </source>
</reference>
<evidence type="ECO:0000313" key="9">
    <source>
        <dbReference type="Proteomes" id="UP000401717"/>
    </source>
</evidence>
<dbReference type="InterPro" id="IPR001207">
    <property type="entry name" value="Transposase_mutator"/>
</dbReference>
<reference evidence="8 9" key="1">
    <citation type="submission" date="2019-06" db="EMBL/GenBank/DDBJ databases">
        <authorList>
            <person name="Rodrigo-Torres L."/>
            <person name="Arahal R. D."/>
            <person name="Lucena T."/>
        </authorList>
    </citation>
    <scope>NUCLEOTIDE SEQUENCE [LARGE SCALE GENOMIC DNA]</scope>
    <source>
        <strain evidence="8 9">SW08-7</strain>
    </source>
</reference>
<evidence type="ECO:0000256" key="4">
    <source>
        <dbReference type="ARBA" id="ARBA00023125"/>
    </source>
</evidence>
<evidence type="ECO:0000256" key="6">
    <source>
        <dbReference type="RuleBase" id="RU365089"/>
    </source>
</evidence>
<reference evidence="7" key="2">
    <citation type="journal article" date="2021" name="Front. Microbiol.">
        <title>Comprehensive Comparative Genomics and Phenotyping of Methylobacterium Species.</title>
        <authorList>
            <person name="Alessa O."/>
            <person name="Ogura Y."/>
            <person name="Fujitani Y."/>
            <person name="Takami H."/>
            <person name="Hayashi T."/>
            <person name="Sahin N."/>
            <person name="Tani A."/>
        </authorList>
    </citation>
    <scope>NUCLEOTIDE SEQUENCE</scope>
    <source>
        <strain evidence="7">DSM 22415</strain>
    </source>
</reference>
<keyword evidence="10" id="KW-1185">Reference proteome</keyword>
<dbReference type="Proteomes" id="UP001055303">
    <property type="component" value="Unassembled WGS sequence"/>
</dbReference>
<comment type="similarity">
    <text evidence="2 6">Belongs to the transposase mutator family.</text>
</comment>